<dbReference type="AlphaFoldDB" id="A0A2A2LTQ1"/>
<accession>A0A2A2LTQ1</accession>
<proteinExistence type="predicted"/>
<dbReference type="PROSITE" id="PS50041">
    <property type="entry name" value="C_TYPE_LECTIN_2"/>
    <property type="match status" value="1"/>
</dbReference>
<dbReference type="Gene3D" id="3.10.100.10">
    <property type="entry name" value="Mannose-Binding Protein A, subunit A"/>
    <property type="match status" value="1"/>
</dbReference>
<protein>
    <recommendedName>
        <fullName evidence="5">VWFA domain-containing protein</fullName>
    </recommendedName>
</protein>
<dbReference type="SMART" id="SM00327">
    <property type="entry name" value="VWA"/>
    <property type="match status" value="1"/>
</dbReference>
<name>A0A2A2LTQ1_9BILA</name>
<dbReference type="InterPro" id="IPR016186">
    <property type="entry name" value="C-type_lectin-like/link_sf"/>
</dbReference>
<dbReference type="InterPro" id="IPR002035">
    <property type="entry name" value="VWF_A"/>
</dbReference>
<dbReference type="STRING" id="2018661.A0A2A2LTQ1"/>
<reference evidence="3 4" key="1">
    <citation type="journal article" date="2017" name="Curr. Biol.">
        <title>Genome architecture and evolution of a unichromosomal asexual nematode.</title>
        <authorList>
            <person name="Fradin H."/>
            <person name="Zegar C."/>
            <person name="Gutwein M."/>
            <person name="Lucas J."/>
            <person name="Kovtun M."/>
            <person name="Corcoran D."/>
            <person name="Baugh L.R."/>
            <person name="Kiontke K."/>
            <person name="Gunsalus K."/>
            <person name="Fitch D.H."/>
            <person name="Piano F."/>
        </authorList>
    </citation>
    <scope>NUCLEOTIDE SEQUENCE [LARGE SCALE GENOMIC DNA]</scope>
    <source>
        <strain evidence="3">PF1309</strain>
    </source>
</reference>
<evidence type="ECO:0008006" key="5">
    <source>
        <dbReference type="Google" id="ProtNLM"/>
    </source>
</evidence>
<dbReference type="Gene3D" id="3.40.50.410">
    <property type="entry name" value="von Willebrand factor, type A domain"/>
    <property type="match status" value="1"/>
</dbReference>
<gene>
    <name evidence="3" type="ORF">WR25_11040</name>
</gene>
<dbReference type="SMART" id="SM00034">
    <property type="entry name" value="CLECT"/>
    <property type="match status" value="1"/>
</dbReference>
<comment type="caution">
    <text evidence="3">The sequence shown here is derived from an EMBL/GenBank/DDBJ whole genome shotgun (WGS) entry which is preliminary data.</text>
</comment>
<evidence type="ECO:0000313" key="4">
    <source>
        <dbReference type="Proteomes" id="UP000218231"/>
    </source>
</evidence>
<evidence type="ECO:0000313" key="3">
    <source>
        <dbReference type="EMBL" id="PAV89540.1"/>
    </source>
</evidence>
<dbReference type="PROSITE" id="PS50234">
    <property type="entry name" value="VWFA"/>
    <property type="match status" value="1"/>
</dbReference>
<feature type="domain" description="VWFA" evidence="2">
    <location>
        <begin position="7"/>
        <end position="192"/>
    </location>
</feature>
<evidence type="ECO:0000259" key="1">
    <source>
        <dbReference type="PROSITE" id="PS50041"/>
    </source>
</evidence>
<dbReference type="SUPFAM" id="SSF56436">
    <property type="entry name" value="C-type lectin-like"/>
    <property type="match status" value="1"/>
</dbReference>
<dbReference type="InterPro" id="IPR001304">
    <property type="entry name" value="C-type_lectin-like"/>
</dbReference>
<feature type="domain" description="C-type lectin" evidence="1">
    <location>
        <begin position="221"/>
        <end position="323"/>
    </location>
</feature>
<dbReference type="PANTHER" id="PTHR31024:SF3">
    <property type="entry name" value="C-TYPE LECTIN-RELATED"/>
    <property type="match status" value="1"/>
</dbReference>
<dbReference type="InterPro" id="IPR016187">
    <property type="entry name" value="CTDL_fold"/>
</dbReference>
<keyword evidence="4" id="KW-1185">Reference proteome</keyword>
<dbReference type="CDD" id="cd00037">
    <property type="entry name" value="CLECT"/>
    <property type="match status" value="1"/>
</dbReference>
<organism evidence="3 4">
    <name type="scientific">Diploscapter pachys</name>
    <dbReference type="NCBI Taxonomy" id="2018661"/>
    <lineage>
        <taxon>Eukaryota</taxon>
        <taxon>Metazoa</taxon>
        <taxon>Ecdysozoa</taxon>
        <taxon>Nematoda</taxon>
        <taxon>Chromadorea</taxon>
        <taxon>Rhabditida</taxon>
        <taxon>Rhabditina</taxon>
        <taxon>Rhabditomorpha</taxon>
        <taxon>Rhabditoidea</taxon>
        <taxon>Rhabditidae</taxon>
        <taxon>Diploscapter</taxon>
    </lineage>
</organism>
<dbReference type="InterPro" id="IPR036465">
    <property type="entry name" value="vWFA_dom_sf"/>
</dbReference>
<evidence type="ECO:0000259" key="2">
    <source>
        <dbReference type="PROSITE" id="PS50234"/>
    </source>
</evidence>
<dbReference type="EMBL" id="LIAE01006443">
    <property type="protein sequence ID" value="PAV89540.1"/>
    <property type="molecule type" value="Genomic_DNA"/>
</dbReference>
<dbReference type="GO" id="GO:0045087">
    <property type="term" value="P:innate immune response"/>
    <property type="evidence" value="ECO:0007669"/>
    <property type="project" value="TreeGrafter"/>
</dbReference>
<dbReference type="PANTHER" id="PTHR31024">
    <property type="entry name" value="C-TYPE LECTIN"/>
    <property type="match status" value="1"/>
</dbReference>
<dbReference type="SUPFAM" id="SSF53300">
    <property type="entry name" value="vWA-like"/>
    <property type="match status" value="1"/>
</dbReference>
<dbReference type="OrthoDB" id="6252479at2759"/>
<dbReference type="Pfam" id="PF00092">
    <property type="entry name" value="VWA"/>
    <property type="match status" value="1"/>
</dbReference>
<dbReference type="Proteomes" id="UP000218231">
    <property type="component" value="Unassembled WGS sequence"/>
</dbReference>
<sequence length="397" mass="44131">MSNLWLDVVVVIDNSQGMGHNGLDEVAANIATVFAQSNITQVLGQTTRVGIVTYGKTATVKYHLTSFHDTETFISKIFDVADKPITDTTSYIYTGLLAAQTVLHDGRVSGKRDNVRQAIIVYASAYKTQGQEEDPVQLAKQMKEDGIDIITVGFNQFGDEYFLAGLAKIATPGMAFNNTNADLVGEIQRSGLCHINCFCPTAWTQYTSQFGLASARKFALCLKLGDIDAMWMAAKIACQHMDNSAYLISELDEAKHNFTYQLFKSKSGIPSPYTYHIGLSWDAPSQQWMWERYVNQPKLPLNGSSYTAWNPGEPTSPSVSPCVVNQQLTPDTSKLLNQRVQSRRRLLAGLLSLQNSSKEAPGRLIQLHHSVLCPVPEKFQEVDDKIHELEMILDRSR</sequence>